<dbReference type="STRING" id="642492.Clole_0091"/>
<dbReference type="AlphaFoldDB" id="F2JH36"/>
<dbReference type="Proteomes" id="UP000008467">
    <property type="component" value="Chromosome"/>
</dbReference>
<dbReference type="KEGG" id="cle:Clole_0091"/>
<dbReference type="EMBL" id="CP002582">
    <property type="protein sequence ID" value="ADZ81851.1"/>
    <property type="molecule type" value="Genomic_DNA"/>
</dbReference>
<keyword evidence="2" id="KW-1185">Reference proteome</keyword>
<gene>
    <name evidence="1" type="ordered locus">Clole_0091</name>
</gene>
<reference evidence="1 2" key="1">
    <citation type="journal article" date="2011" name="J. Bacteriol.">
        <title>Complete genome sequence of the cellulose-degrading bacterium Cellulosilyticum lentocellum.</title>
        <authorList>
            <consortium name="US DOE Joint Genome Institute"/>
            <person name="Miller D.A."/>
            <person name="Suen G."/>
            <person name="Bruce D."/>
            <person name="Copeland A."/>
            <person name="Cheng J.F."/>
            <person name="Detter C."/>
            <person name="Goodwin L.A."/>
            <person name="Han C.S."/>
            <person name="Hauser L.J."/>
            <person name="Land M.L."/>
            <person name="Lapidus A."/>
            <person name="Lucas S."/>
            <person name="Meincke L."/>
            <person name="Pitluck S."/>
            <person name="Tapia R."/>
            <person name="Teshima H."/>
            <person name="Woyke T."/>
            <person name="Fox B.G."/>
            <person name="Angert E.R."/>
            <person name="Currie C.R."/>
        </authorList>
    </citation>
    <scope>NUCLEOTIDE SEQUENCE [LARGE SCALE GENOMIC DNA]</scope>
    <source>
        <strain evidence="2">ATCC 49066 / DSM 5427 / NCIMB 11756 / RHM5</strain>
    </source>
</reference>
<sequence>MENKQKKELIMDEIVIQELQEISGGNILTIVPPRLGGISKIPTKPPIITFPPLSGIVKRV</sequence>
<protein>
    <submittedName>
        <fullName evidence="1">Uncharacterized protein</fullName>
    </submittedName>
</protein>
<dbReference type="RefSeq" id="WP_013655152.1">
    <property type="nucleotide sequence ID" value="NC_015275.1"/>
</dbReference>
<dbReference type="HOGENOM" id="CLU_2932818_0_0_9"/>
<evidence type="ECO:0000313" key="1">
    <source>
        <dbReference type="EMBL" id="ADZ81851.1"/>
    </source>
</evidence>
<evidence type="ECO:0000313" key="2">
    <source>
        <dbReference type="Proteomes" id="UP000008467"/>
    </source>
</evidence>
<proteinExistence type="predicted"/>
<organism evidence="1 2">
    <name type="scientific">Cellulosilyticum lentocellum (strain ATCC 49066 / DSM 5427 / NCIMB 11756 / RHM5)</name>
    <name type="common">Clostridium lentocellum</name>
    <dbReference type="NCBI Taxonomy" id="642492"/>
    <lineage>
        <taxon>Bacteria</taxon>
        <taxon>Bacillati</taxon>
        <taxon>Bacillota</taxon>
        <taxon>Clostridia</taxon>
        <taxon>Lachnospirales</taxon>
        <taxon>Cellulosilyticaceae</taxon>
        <taxon>Cellulosilyticum</taxon>
    </lineage>
</organism>
<accession>F2JH36</accession>
<name>F2JH36_CELLD</name>